<evidence type="ECO:0000313" key="2">
    <source>
        <dbReference type="Proteomes" id="UP000214880"/>
    </source>
</evidence>
<dbReference type="AlphaFoldDB" id="A0A1G9UNT2"/>
<proteinExistence type="predicted"/>
<dbReference type="Proteomes" id="UP000214880">
    <property type="component" value="Unassembled WGS sequence"/>
</dbReference>
<dbReference type="EMBL" id="FNHB01000006">
    <property type="protein sequence ID" value="SDM61504.1"/>
    <property type="molecule type" value="Genomic_DNA"/>
</dbReference>
<accession>A0A1G9UNT2</accession>
<name>A0A1G9UNT2_9FIRM</name>
<reference evidence="1 2" key="1">
    <citation type="submission" date="2016-10" db="EMBL/GenBank/DDBJ databases">
        <authorList>
            <person name="de Groot N.N."/>
        </authorList>
    </citation>
    <scope>NUCLEOTIDE SEQUENCE [LARGE SCALE GENOMIC DNA]</scope>
    <source>
        <strain evidence="1 2">DSM 1736</strain>
    </source>
</reference>
<evidence type="ECO:0000313" key="1">
    <source>
        <dbReference type="EMBL" id="SDM61504.1"/>
    </source>
</evidence>
<protein>
    <submittedName>
        <fullName evidence="1">Uncharacterized protein</fullName>
    </submittedName>
</protein>
<organism evidence="1 2">
    <name type="scientific">Dendrosporobacter quercicolus</name>
    <dbReference type="NCBI Taxonomy" id="146817"/>
    <lineage>
        <taxon>Bacteria</taxon>
        <taxon>Bacillati</taxon>
        <taxon>Bacillota</taxon>
        <taxon>Negativicutes</taxon>
        <taxon>Selenomonadales</taxon>
        <taxon>Sporomusaceae</taxon>
        <taxon>Dendrosporobacter</taxon>
    </lineage>
</organism>
<dbReference type="OrthoDB" id="1634024at2"/>
<dbReference type="RefSeq" id="WP_092073386.1">
    <property type="nucleotide sequence ID" value="NZ_FNHB01000006.1"/>
</dbReference>
<gene>
    <name evidence="1" type="ORF">SAMN04488502_1068</name>
</gene>
<sequence>MAIRRIEMDRKDSSSYRQLMRERGFISASYFSVCGFDVSKLKKLAQQGKMDAIRCAIGNSVRWYYSEKQAELAHLRGEV</sequence>
<keyword evidence="2" id="KW-1185">Reference proteome</keyword>